<dbReference type="EMBL" id="JAAGWQ010000081">
    <property type="protein sequence ID" value="KAF5669587.1"/>
    <property type="molecule type" value="Genomic_DNA"/>
</dbReference>
<name>A0A8H5WNK4_FUSHE</name>
<comment type="caution">
    <text evidence="2">The sequence shown here is derived from an EMBL/GenBank/DDBJ whole genome shotgun (WGS) entry which is preliminary data.</text>
</comment>
<accession>A0A8H5WNK4</accession>
<feature type="region of interest" description="Disordered" evidence="1">
    <location>
        <begin position="285"/>
        <end position="368"/>
    </location>
</feature>
<evidence type="ECO:0008006" key="4">
    <source>
        <dbReference type="Google" id="ProtNLM"/>
    </source>
</evidence>
<sequence>MPDPSRTNIFTCTFCFHVFEGPPQIIGHSARLACSKCHAALLNLAICWVCGELIFRGDECVSFGWCFWHRACYGCLLYGSRAICQGVRLQDLFLEEELEGQRGDGCGGKEVTRVPLCAAYVVEVEVDGVTDESVVVKRGLRRVEKVDGGLTRKRWETKTIDKGSKSHATWQSLTHNPGGGSANHDTIVNNTPTKLRDTSQSVIWVDIFDPINGPSFKPSPLKPIPLFMQRPPSPGHLPQRRLTANETYLQAPPPLRKPHSAPCSICPSEPPTDDISTDHQSTYHRLPFVPHNSTPRPPLPSRGQKPQQNYIADNQRSEVRHKQAASWVKEEPLKRPSSRLAASRRHSGLNRSDANSSAYRTPPEYPDQVLRTPYSLPLTTIRTVSPLPLQLTSHSQPTVDAAPQSSEYLDRYQPATARPVQNQKVRKLKRVVASVSEEGLGMSQSELWEGGEWGKVGSELRRFFTGR</sequence>
<keyword evidence="3" id="KW-1185">Reference proteome</keyword>
<reference evidence="2 3" key="1">
    <citation type="submission" date="2020-05" db="EMBL/GenBank/DDBJ databases">
        <title>Identification and distribution of gene clusters putatively required for synthesis of sphingolipid metabolism inhibitors in phylogenetically diverse species of the filamentous fungus Fusarium.</title>
        <authorList>
            <person name="Kim H.-S."/>
            <person name="Busman M."/>
            <person name="Brown D.W."/>
            <person name="Divon H."/>
            <person name="Uhlig S."/>
            <person name="Proctor R.H."/>
        </authorList>
    </citation>
    <scope>NUCLEOTIDE SEQUENCE [LARGE SCALE GENOMIC DNA]</scope>
    <source>
        <strain evidence="2 3">NRRL 20693</strain>
    </source>
</reference>
<dbReference type="AlphaFoldDB" id="A0A8H5WNK4"/>
<protein>
    <recommendedName>
        <fullName evidence="4">LIM zinc-binding domain-containing protein</fullName>
    </recommendedName>
</protein>
<feature type="compositionally biased region" description="Polar residues" evidence="1">
    <location>
        <begin position="349"/>
        <end position="359"/>
    </location>
</feature>
<evidence type="ECO:0000313" key="3">
    <source>
        <dbReference type="Proteomes" id="UP000567885"/>
    </source>
</evidence>
<organism evidence="2 3">
    <name type="scientific">Fusarium heterosporum</name>
    <dbReference type="NCBI Taxonomy" id="42747"/>
    <lineage>
        <taxon>Eukaryota</taxon>
        <taxon>Fungi</taxon>
        <taxon>Dikarya</taxon>
        <taxon>Ascomycota</taxon>
        <taxon>Pezizomycotina</taxon>
        <taxon>Sordariomycetes</taxon>
        <taxon>Hypocreomycetidae</taxon>
        <taxon>Hypocreales</taxon>
        <taxon>Nectriaceae</taxon>
        <taxon>Fusarium</taxon>
        <taxon>Fusarium heterosporum species complex</taxon>
    </lineage>
</organism>
<feature type="compositionally biased region" description="Polar residues" evidence="1">
    <location>
        <begin position="304"/>
        <end position="314"/>
    </location>
</feature>
<dbReference type="OrthoDB" id="8062037at2759"/>
<evidence type="ECO:0000256" key="1">
    <source>
        <dbReference type="SAM" id="MobiDB-lite"/>
    </source>
</evidence>
<gene>
    <name evidence="2" type="ORF">FHETE_4827</name>
</gene>
<dbReference type="Proteomes" id="UP000567885">
    <property type="component" value="Unassembled WGS sequence"/>
</dbReference>
<proteinExistence type="predicted"/>
<evidence type="ECO:0000313" key="2">
    <source>
        <dbReference type="EMBL" id="KAF5669587.1"/>
    </source>
</evidence>